<proteinExistence type="predicted"/>
<accession>W9RY06</accession>
<reference evidence="3" key="1">
    <citation type="submission" date="2013-01" db="EMBL/GenBank/DDBJ databases">
        <title>Draft Genome Sequence of a Mulberry Tree, Morus notabilis C.K. Schneid.</title>
        <authorList>
            <person name="He N."/>
            <person name="Zhao S."/>
        </authorList>
    </citation>
    <scope>NUCLEOTIDE SEQUENCE</scope>
</reference>
<evidence type="ECO:0000313" key="2">
    <source>
        <dbReference type="EMBL" id="EXC17058.1"/>
    </source>
</evidence>
<evidence type="ECO:0000313" key="3">
    <source>
        <dbReference type="Proteomes" id="UP000030645"/>
    </source>
</evidence>
<dbReference type="Proteomes" id="UP000030645">
    <property type="component" value="Unassembled WGS sequence"/>
</dbReference>
<feature type="region of interest" description="Disordered" evidence="1">
    <location>
        <begin position="58"/>
        <end position="99"/>
    </location>
</feature>
<evidence type="ECO:0000256" key="1">
    <source>
        <dbReference type="SAM" id="MobiDB-lite"/>
    </source>
</evidence>
<organism evidence="2 3">
    <name type="scientific">Morus notabilis</name>
    <dbReference type="NCBI Taxonomy" id="981085"/>
    <lineage>
        <taxon>Eukaryota</taxon>
        <taxon>Viridiplantae</taxon>
        <taxon>Streptophyta</taxon>
        <taxon>Embryophyta</taxon>
        <taxon>Tracheophyta</taxon>
        <taxon>Spermatophyta</taxon>
        <taxon>Magnoliopsida</taxon>
        <taxon>eudicotyledons</taxon>
        <taxon>Gunneridae</taxon>
        <taxon>Pentapetalae</taxon>
        <taxon>rosids</taxon>
        <taxon>fabids</taxon>
        <taxon>Rosales</taxon>
        <taxon>Moraceae</taxon>
        <taxon>Moreae</taxon>
        <taxon>Morus</taxon>
    </lineage>
</organism>
<dbReference type="EMBL" id="KE345805">
    <property type="protein sequence ID" value="EXC17058.1"/>
    <property type="molecule type" value="Genomic_DNA"/>
</dbReference>
<name>W9RY06_9ROSA</name>
<gene>
    <name evidence="2" type="ORF">L484_002363</name>
</gene>
<protein>
    <submittedName>
        <fullName evidence="2">Uncharacterized protein</fullName>
    </submittedName>
</protein>
<sequence>MIVESRPGCKGIGTVCQFVHLSRSRRTLNSLRIGHLHHKRLGWCCGSGSENARVSEHGVDSGFESLPVEGGDSVRGENMGSEGVSVGRGGLRSETVLVG</sequence>
<keyword evidence="3" id="KW-1185">Reference proteome</keyword>
<dbReference type="AlphaFoldDB" id="W9RY06"/>